<gene>
    <name evidence="2" type="ORF">GCM10009107_61390</name>
</gene>
<reference evidence="2 3" key="1">
    <citation type="journal article" date="2019" name="Int. J. Syst. Evol. Microbiol.">
        <title>The Global Catalogue of Microorganisms (GCM) 10K type strain sequencing project: providing services to taxonomists for standard genome sequencing and annotation.</title>
        <authorList>
            <consortium name="The Broad Institute Genomics Platform"/>
            <consortium name="The Broad Institute Genome Sequencing Center for Infectious Disease"/>
            <person name="Wu L."/>
            <person name="Ma J."/>
        </authorList>
    </citation>
    <scope>NUCLEOTIDE SEQUENCE [LARGE SCALE GENOMIC DNA]</scope>
    <source>
        <strain evidence="2 3">JCM 15503</strain>
    </source>
</reference>
<feature type="domain" description="Polysaccharide biosynthesis enzyme WcbI" evidence="1">
    <location>
        <begin position="8"/>
        <end position="211"/>
    </location>
</feature>
<keyword evidence="3" id="KW-1185">Reference proteome</keyword>
<protein>
    <recommendedName>
        <fullName evidence="1">Polysaccharide biosynthesis enzyme WcbI domain-containing protein</fullName>
    </recommendedName>
</protein>
<evidence type="ECO:0000313" key="3">
    <source>
        <dbReference type="Proteomes" id="UP001500279"/>
    </source>
</evidence>
<evidence type="ECO:0000259" key="1">
    <source>
        <dbReference type="Pfam" id="PF18588"/>
    </source>
</evidence>
<dbReference type="Gene3D" id="3.40.50.12080">
    <property type="match status" value="2"/>
</dbReference>
<proteinExistence type="predicted"/>
<accession>A0ABN1KLM5</accession>
<dbReference type="RefSeq" id="WP_141289443.1">
    <property type="nucleotide sequence ID" value="NZ_BAAAEW010000049.1"/>
</dbReference>
<dbReference type="InterPro" id="IPR041307">
    <property type="entry name" value="WcbI"/>
</dbReference>
<organism evidence="2 3">
    <name type="scientific">Ideonella azotifigens</name>
    <dbReference type="NCBI Taxonomy" id="513160"/>
    <lineage>
        <taxon>Bacteria</taxon>
        <taxon>Pseudomonadati</taxon>
        <taxon>Pseudomonadota</taxon>
        <taxon>Betaproteobacteria</taxon>
        <taxon>Burkholderiales</taxon>
        <taxon>Sphaerotilaceae</taxon>
        <taxon>Ideonella</taxon>
    </lineage>
</organism>
<evidence type="ECO:0000313" key="2">
    <source>
        <dbReference type="EMBL" id="GAA0770038.1"/>
    </source>
</evidence>
<dbReference type="EMBL" id="BAAAEW010000049">
    <property type="protein sequence ID" value="GAA0770038.1"/>
    <property type="molecule type" value="Genomic_DNA"/>
</dbReference>
<dbReference type="Pfam" id="PF18588">
    <property type="entry name" value="WcbI"/>
    <property type="match status" value="1"/>
</dbReference>
<sequence>MPDAELKIAVVGNCQARPLAQYLGQLSSRVTVHSVAVVHLLKDADESVYTPEFEAADLILAQQVADGYPCGFVTTSALQARYGGKLRSWINLYYAGYNPELTYIRPSTGGALHGPLGDYHHRFIFEGWKSGQSVAECEQRCLDVALHGKRFADAAEAPWPELERREATADVKILDYLREHVLRSRLFHTMNHPTRQLLLELATRVLKLEGLAVDGVGPGAAEPLGQFRLPVNPFVRASQAPGFDGPDHYRGLAVQEEGGRIIGFKGPHEYALAALIEGFYRLYDQRAEVLKNARIR</sequence>
<name>A0ABN1KLM5_9BURK</name>
<dbReference type="Proteomes" id="UP001500279">
    <property type="component" value="Unassembled WGS sequence"/>
</dbReference>
<comment type="caution">
    <text evidence="2">The sequence shown here is derived from an EMBL/GenBank/DDBJ whole genome shotgun (WGS) entry which is preliminary data.</text>
</comment>